<reference evidence="2" key="1">
    <citation type="submission" date="2021-06" db="EMBL/GenBank/DDBJ databases">
        <title>Parelaphostrongylus tenuis whole genome reference sequence.</title>
        <authorList>
            <person name="Garwood T.J."/>
            <person name="Larsen P.A."/>
            <person name="Fountain-Jones N.M."/>
            <person name="Garbe J.R."/>
            <person name="Macchietto M.G."/>
            <person name="Kania S.A."/>
            <person name="Gerhold R.W."/>
            <person name="Richards J.E."/>
            <person name="Wolf T.M."/>
        </authorList>
    </citation>
    <scope>NUCLEOTIDE SEQUENCE</scope>
    <source>
        <strain evidence="2">MNPRO001-30</strain>
        <tissue evidence="2">Meninges</tissue>
    </source>
</reference>
<evidence type="ECO:0000313" key="3">
    <source>
        <dbReference type="Proteomes" id="UP001196413"/>
    </source>
</evidence>
<evidence type="ECO:0000313" key="2">
    <source>
        <dbReference type="EMBL" id="KAJ1347629.1"/>
    </source>
</evidence>
<evidence type="ECO:0000256" key="1">
    <source>
        <dbReference type="SAM" id="MobiDB-lite"/>
    </source>
</evidence>
<proteinExistence type="predicted"/>
<protein>
    <submittedName>
        <fullName evidence="2">Uncharacterized protein</fullName>
    </submittedName>
</protein>
<dbReference type="Proteomes" id="UP001196413">
    <property type="component" value="Unassembled WGS sequence"/>
</dbReference>
<keyword evidence="3" id="KW-1185">Reference proteome</keyword>
<dbReference type="EMBL" id="JAHQIW010000358">
    <property type="protein sequence ID" value="KAJ1347629.1"/>
    <property type="molecule type" value="Genomic_DNA"/>
</dbReference>
<gene>
    <name evidence="2" type="ORF">KIN20_002737</name>
</gene>
<comment type="caution">
    <text evidence="2">The sequence shown here is derived from an EMBL/GenBank/DDBJ whole genome shotgun (WGS) entry which is preliminary data.</text>
</comment>
<organism evidence="2 3">
    <name type="scientific">Parelaphostrongylus tenuis</name>
    <name type="common">Meningeal worm</name>
    <dbReference type="NCBI Taxonomy" id="148309"/>
    <lineage>
        <taxon>Eukaryota</taxon>
        <taxon>Metazoa</taxon>
        <taxon>Ecdysozoa</taxon>
        <taxon>Nematoda</taxon>
        <taxon>Chromadorea</taxon>
        <taxon>Rhabditida</taxon>
        <taxon>Rhabditina</taxon>
        <taxon>Rhabditomorpha</taxon>
        <taxon>Strongyloidea</taxon>
        <taxon>Metastrongylidae</taxon>
        <taxon>Parelaphostrongylus</taxon>
    </lineage>
</organism>
<name>A0AAD5MH38_PARTN</name>
<sequence>MEADSGQNEEVVKNSSHQMNSNQADSSTGSPHIIIHVYLSCQNLVIDINTYDRAVIVILSEGITAHCSASCTRDGIETPSGTTVRYLNI</sequence>
<dbReference type="AlphaFoldDB" id="A0AAD5MH38"/>
<accession>A0AAD5MH38</accession>
<feature type="region of interest" description="Disordered" evidence="1">
    <location>
        <begin position="1"/>
        <end position="28"/>
    </location>
</feature>